<proteinExistence type="predicted"/>
<organism evidence="1 2">
    <name type="scientific">Sphingobacterium corticis</name>
    <dbReference type="NCBI Taxonomy" id="1812823"/>
    <lineage>
        <taxon>Bacteria</taxon>
        <taxon>Pseudomonadati</taxon>
        <taxon>Bacteroidota</taxon>
        <taxon>Sphingobacteriia</taxon>
        <taxon>Sphingobacteriales</taxon>
        <taxon>Sphingobacteriaceae</taxon>
        <taxon>Sphingobacterium</taxon>
    </lineage>
</organism>
<name>A0ABW5NG49_9SPHI</name>
<gene>
    <name evidence="1" type="ORF">ACFSQ3_01610</name>
</gene>
<dbReference type="Proteomes" id="UP001597393">
    <property type="component" value="Unassembled WGS sequence"/>
</dbReference>
<reference evidence="2" key="1">
    <citation type="journal article" date="2019" name="Int. J. Syst. Evol. Microbiol.">
        <title>The Global Catalogue of Microorganisms (GCM) 10K type strain sequencing project: providing services to taxonomists for standard genome sequencing and annotation.</title>
        <authorList>
            <consortium name="The Broad Institute Genomics Platform"/>
            <consortium name="The Broad Institute Genome Sequencing Center for Infectious Disease"/>
            <person name="Wu L."/>
            <person name="Ma J."/>
        </authorList>
    </citation>
    <scope>NUCLEOTIDE SEQUENCE [LARGE SCALE GENOMIC DNA]</scope>
    <source>
        <strain evidence="2">KCTC 42248</strain>
    </source>
</reference>
<evidence type="ECO:0000313" key="2">
    <source>
        <dbReference type="Proteomes" id="UP001597393"/>
    </source>
</evidence>
<sequence>MKTLNTFWATFLIFFIVVTISVPQKAKACDVCGCGVGSYYLGILPNFNKRFIGLRYNQNRLITHLGPNGNRTPNSADETYRTMELWGAWNFGERWRMMAIVPYSFNERTIGNQGLETGSKNGLGDVVLMGHYKLFDNMSTTRNSKLLVQSLWIGGGVKAPTGAYDRSEQSSAEMGAPNTFQLGTATTDFLINAAYDIRLMDLGLNINATYKINTENKHDYRYANKLAVNGLVYYKFNIQDKIRLSPNAGILYETQPKDVLYNRFDVAQSGGNSAMGIVGLEANMGRISIGGNFQAPINQNLADGRIEAKSRIMTHVSFSF</sequence>
<dbReference type="RefSeq" id="WP_380866918.1">
    <property type="nucleotide sequence ID" value="NZ_JBHUMA010000004.1"/>
</dbReference>
<keyword evidence="2" id="KW-1185">Reference proteome</keyword>
<protein>
    <submittedName>
        <fullName evidence="1">Transporter</fullName>
    </submittedName>
</protein>
<comment type="caution">
    <text evidence="1">The sequence shown here is derived from an EMBL/GenBank/DDBJ whole genome shotgun (WGS) entry which is preliminary data.</text>
</comment>
<accession>A0ABW5NG49</accession>
<evidence type="ECO:0000313" key="1">
    <source>
        <dbReference type="EMBL" id="MFD2597633.1"/>
    </source>
</evidence>
<dbReference type="EMBL" id="JBHUMA010000004">
    <property type="protein sequence ID" value="MFD2597633.1"/>
    <property type="molecule type" value="Genomic_DNA"/>
</dbReference>